<protein>
    <submittedName>
        <fullName evidence="1">Uncharacterized protein</fullName>
    </submittedName>
</protein>
<organism evidence="1">
    <name type="scientific">Neobacillus citreus</name>
    <dbReference type="NCBI Taxonomy" id="2833578"/>
    <lineage>
        <taxon>Bacteria</taxon>
        <taxon>Bacillati</taxon>
        <taxon>Bacillota</taxon>
        <taxon>Bacilli</taxon>
        <taxon>Bacillales</taxon>
        <taxon>Bacillaceae</taxon>
        <taxon>Neobacillus</taxon>
    </lineage>
</organism>
<proteinExistence type="predicted"/>
<dbReference type="AlphaFoldDB" id="A0A942T0D2"/>
<reference evidence="1" key="1">
    <citation type="submission" date="2021-05" db="EMBL/GenBank/DDBJ databases">
        <title>Novel Bacillus species.</title>
        <authorList>
            <person name="Liu G."/>
        </authorList>
    </citation>
    <scope>NUCLEOTIDE SEQUENCE</scope>
    <source>
        <strain evidence="1">FJAT-50051</strain>
    </source>
</reference>
<dbReference type="EMBL" id="JAGYPE010000002">
    <property type="protein sequence ID" value="MBS4182923.1"/>
    <property type="molecule type" value="Genomic_DNA"/>
</dbReference>
<gene>
    <name evidence="1" type="ORF">KHB02_16130</name>
</gene>
<name>A0A942T0D2_9BACI</name>
<evidence type="ECO:0000313" key="1">
    <source>
        <dbReference type="EMBL" id="MBS4182923.1"/>
    </source>
</evidence>
<sequence length="108" mass="11745">MGFLDRLRHRRDRRALVRFLAACRPLDDLLASEGVPASSIHWLVTTAEALLADGWTRADLHALGRAGMGAPPWPTGRAADQGPVPDWVPPADALFTRVTSAGLQLRAR</sequence>
<accession>A0A942T0D2</accession>
<comment type="caution">
    <text evidence="1">The sequence shown here is derived from an EMBL/GenBank/DDBJ whole genome shotgun (WGS) entry which is preliminary data.</text>
</comment>